<dbReference type="AlphaFoldDB" id="A0A4R7V499"/>
<evidence type="ECO:0000313" key="3">
    <source>
        <dbReference type="Proteomes" id="UP000294927"/>
    </source>
</evidence>
<dbReference type="EMBL" id="SOCP01000015">
    <property type="protein sequence ID" value="TDV43740.1"/>
    <property type="molecule type" value="Genomic_DNA"/>
</dbReference>
<dbReference type="PANTHER" id="PTHR43072">
    <property type="entry name" value="N-ACETYLTRANSFERASE"/>
    <property type="match status" value="1"/>
</dbReference>
<dbReference type="InterPro" id="IPR016181">
    <property type="entry name" value="Acyl_CoA_acyltransferase"/>
</dbReference>
<gene>
    <name evidence="2" type="ORF">CLV71_115204</name>
</gene>
<name>A0A4R7V499_9PSEU</name>
<evidence type="ECO:0000313" key="2">
    <source>
        <dbReference type="EMBL" id="TDV43740.1"/>
    </source>
</evidence>
<sequence length="185" mass="20293">MTTTVQVERLGPAELRDLEAALCDVYRQCFTEPPWHETPAQVGAYATALADHLAQPGMSALVVRTTDGIAGVIYGWPAPPRLPRDSFHDTLVSHVPAHVRRDLVAPAIVVVELMVHPAHRGRGIGRSLIEQYVEGHPAAWLCTHPDAPATALYESAGWQRRGSFSNQNGDPRVVYTWTSDEDKSP</sequence>
<dbReference type="PROSITE" id="PS51186">
    <property type="entry name" value="GNAT"/>
    <property type="match status" value="1"/>
</dbReference>
<dbReference type="Proteomes" id="UP000294927">
    <property type="component" value="Unassembled WGS sequence"/>
</dbReference>
<protein>
    <submittedName>
        <fullName evidence="2">Acetyltransferase (GNAT) family protein</fullName>
    </submittedName>
</protein>
<dbReference type="CDD" id="cd04301">
    <property type="entry name" value="NAT_SF"/>
    <property type="match status" value="1"/>
</dbReference>
<dbReference type="Gene3D" id="3.40.630.30">
    <property type="match status" value="1"/>
</dbReference>
<dbReference type="SUPFAM" id="SSF55729">
    <property type="entry name" value="Acyl-CoA N-acyltransferases (Nat)"/>
    <property type="match status" value="1"/>
</dbReference>
<keyword evidence="3" id="KW-1185">Reference proteome</keyword>
<keyword evidence="2" id="KW-0808">Transferase</keyword>
<dbReference type="RefSeq" id="WP_133906948.1">
    <property type="nucleotide sequence ID" value="NZ_SOCP01000015.1"/>
</dbReference>
<evidence type="ECO:0000259" key="1">
    <source>
        <dbReference type="PROSITE" id="PS51186"/>
    </source>
</evidence>
<dbReference type="GO" id="GO:0016747">
    <property type="term" value="F:acyltransferase activity, transferring groups other than amino-acyl groups"/>
    <property type="evidence" value="ECO:0007669"/>
    <property type="project" value="InterPro"/>
</dbReference>
<reference evidence="2 3" key="1">
    <citation type="submission" date="2019-03" db="EMBL/GenBank/DDBJ databases">
        <title>Genomic Encyclopedia of Archaeal and Bacterial Type Strains, Phase II (KMG-II): from individual species to whole genera.</title>
        <authorList>
            <person name="Goeker M."/>
        </authorList>
    </citation>
    <scope>NUCLEOTIDE SEQUENCE [LARGE SCALE GENOMIC DNA]</scope>
    <source>
        <strain evidence="2 3">DSM 45499</strain>
    </source>
</reference>
<accession>A0A4R7V499</accession>
<proteinExistence type="predicted"/>
<dbReference type="OrthoDB" id="3371202at2"/>
<feature type="domain" description="N-acetyltransferase" evidence="1">
    <location>
        <begin position="5"/>
        <end position="180"/>
    </location>
</feature>
<organism evidence="2 3">
    <name type="scientific">Actinophytocola oryzae</name>
    <dbReference type="NCBI Taxonomy" id="502181"/>
    <lineage>
        <taxon>Bacteria</taxon>
        <taxon>Bacillati</taxon>
        <taxon>Actinomycetota</taxon>
        <taxon>Actinomycetes</taxon>
        <taxon>Pseudonocardiales</taxon>
        <taxon>Pseudonocardiaceae</taxon>
    </lineage>
</organism>
<comment type="caution">
    <text evidence="2">The sequence shown here is derived from an EMBL/GenBank/DDBJ whole genome shotgun (WGS) entry which is preliminary data.</text>
</comment>
<dbReference type="InterPro" id="IPR000182">
    <property type="entry name" value="GNAT_dom"/>
</dbReference>
<dbReference type="Pfam" id="PF00583">
    <property type="entry name" value="Acetyltransf_1"/>
    <property type="match status" value="1"/>
</dbReference>